<protein>
    <submittedName>
        <fullName evidence="1">Tetraspanin-17</fullName>
    </submittedName>
</protein>
<dbReference type="eggNOG" id="KOG3882">
    <property type="taxonomic scope" value="Eukaryota"/>
</dbReference>
<dbReference type="OrthoDB" id="2014092at2759"/>
<dbReference type="AlphaFoldDB" id="F4X6U1"/>
<dbReference type="EMBL" id="GL888818">
    <property type="protein sequence ID" value="EGI57873.1"/>
    <property type="molecule type" value="Genomic_DNA"/>
</dbReference>
<evidence type="ECO:0000313" key="1">
    <source>
        <dbReference type="EMBL" id="EGI57873.1"/>
    </source>
</evidence>
<evidence type="ECO:0000313" key="2">
    <source>
        <dbReference type="Proteomes" id="UP000007755"/>
    </source>
</evidence>
<name>F4X6U1_ACREC</name>
<organism evidence="2">
    <name type="scientific">Acromyrmex echinatior</name>
    <name type="common">Panamanian leafcutter ant</name>
    <name type="synonym">Acromyrmex octospinosus echinatior</name>
    <dbReference type="NCBI Taxonomy" id="103372"/>
    <lineage>
        <taxon>Eukaryota</taxon>
        <taxon>Metazoa</taxon>
        <taxon>Ecdysozoa</taxon>
        <taxon>Arthropoda</taxon>
        <taxon>Hexapoda</taxon>
        <taxon>Insecta</taxon>
        <taxon>Pterygota</taxon>
        <taxon>Neoptera</taxon>
        <taxon>Endopterygota</taxon>
        <taxon>Hymenoptera</taxon>
        <taxon>Apocrita</taxon>
        <taxon>Aculeata</taxon>
        <taxon>Formicoidea</taxon>
        <taxon>Formicidae</taxon>
        <taxon>Myrmicinae</taxon>
        <taxon>Acromyrmex</taxon>
    </lineage>
</organism>
<keyword evidence="2" id="KW-1185">Reference proteome</keyword>
<dbReference type="Proteomes" id="UP000007755">
    <property type="component" value="Unassembled WGS sequence"/>
</dbReference>
<sequence>MVGRPIVVYEISIETPGMPVRNSGNPISPRETEALPIEIIKNKQCGYDVRKPSYTGERSIFERGCLRAGEEWLELNLVPVAGTVVSTMVLQNFEVAKVIYEKGCIQAGEEWIERNLLAIASGAVGTAFTQILGICFAQNLRADIFAQKAKWH</sequence>
<gene>
    <name evidence="1" type="ORF">G5I_14060</name>
</gene>
<proteinExistence type="predicted"/>
<accession>F4X6U1</accession>
<dbReference type="InParanoid" id="F4X6U1"/>
<reference evidence="1" key="1">
    <citation type="submission" date="2011-02" db="EMBL/GenBank/DDBJ databases">
        <title>The genome of the leaf-cutting ant Acromyrmex echinatior suggests key adaptations to social evolution and fungus farming.</title>
        <authorList>
            <person name="Nygaard S."/>
            <person name="Zhang G."/>
        </authorList>
    </citation>
    <scope>NUCLEOTIDE SEQUENCE</scope>
</reference>
<dbReference type="STRING" id="103372.F4X6U1"/>